<feature type="region of interest" description="Disordered" evidence="1">
    <location>
        <begin position="62"/>
        <end position="86"/>
    </location>
</feature>
<organism evidence="3 4">
    <name type="scientific">Paludisphaera borealis</name>
    <dbReference type="NCBI Taxonomy" id="1387353"/>
    <lineage>
        <taxon>Bacteria</taxon>
        <taxon>Pseudomonadati</taxon>
        <taxon>Planctomycetota</taxon>
        <taxon>Planctomycetia</taxon>
        <taxon>Isosphaerales</taxon>
        <taxon>Isosphaeraceae</taxon>
        <taxon>Paludisphaera</taxon>
    </lineage>
</organism>
<dbReference type="Gene3D" id="3.90.1170.50">
    <property type="entry name" value="Aldehyde oxidase/xanthine dehydrogenase, a/b hammerhead"/>
    <property type="match status" value="1"/>
</dbReference>
<dbReference type="EC" id="1.17.2.1" evidence="3"/>
<dbReference type="GO" id="GO:0016491">
    <property type="term" value="F:oxidoreductase activity"/>
    <property type="evidence" value="ECO:0007669"/>
    <property type="project" value="UniProtKB-KW"/>
</dbReference>
<keyword evidence="3" id="KW-0560">Oxidoreductase</keyword>
<evidence type="ECO:0000259" key="2">
    <source>
        <dbReference type="SMART" id="SM01008"/>
    </source>
</evidence>
<dbReference type="EMBL" id="CP019082">
    <property type="protein sequence ID" value="APW61844.1"/>
    <property type="molecule type" value="Genomic_DNA"/>
</dbReference>
<name>A0A1U7CSB9_9BACT</name>
<dbReference type="PANTHER" id="PTHR47495">
    <property type="entry name" value="ALDEHYDE DEHYDROGENASE"/>
    <property type="match status" value="1"/>
</dbReference>
<keyword evidence="4" id="KW-1185">Reference proteome</keyword>
<proteinExistence type="predicted"/>
<dbReference type="Gene3D" id="3.30.365.10">
    <property type="entry name" value="Aldehyde oxidase/xanthine dehydrogenase, molybdopterin binding domain"/>
    <property type="match status" value="4"/>
</dbReference>
<gene>
    <name evidence="3" type="primary">nicB</name>
    <name evidence="3" type="ORF">BSF38_03374</name>
</gene>
<feature type="compositionally biased region" description="Gly residues" evidence="1">
    <location>
        <begin position="71"/>
        <end position="84"/>
    </location>
</feature>
<dbReference type="SUPFAM" id="SSF56003">
    <property type="entry name" value="Molybdenum cofactor-binding domain"/>
    <property type="match status" value="2"/>
</dbReference>
<sequence>MIPRHDWQAESLKAVGLSDDYEELVDRVDYHFVDVPTADPNRREVLKTLGAGLLIAVAADSAHGQQPGRGLRPGGGRRGGGGSGATSVAARVHIGKDGGLTVMTGKVECGQGARAELSQAAAEELRVPIERVDLVMADTALVPDDGGTYGSRSTPSTIPAIRAGCASARSLLVALAAKRWGVEAAAIDVREGQAREAKGDRTLTYADLATDAEAAQGLARSVSPEVALTPVASWRTMGTSVPRPNGRDIVTGSHHYPSDVVRPGMLYGKVLRAPSFGATLESVDLAPARAMEGVVAVRDGGFVGVAAPTTARAQKALDAIAATAKWKTAPHPSSAELPAYLRAHAEGGIPANPFADEVAKGAKSLKRSYDVAYIQHAPMEPRAAVAEWEDGRVTAWVGTQVPFGVRSELARAFGLPEDRARVVVPDFGGGFGGKHSGEYAVEAARLAKEAGKPVRIVWTRPEEFTWAQFRPAAAIEAEASLDAQGKITTWRFLNINSGAGQVQTPYRVGRSDARFIPSAAPLRHGSYRALASTANNFARESFMDELAVLAGQDPLAFRLAHLDESRLRAVLVEAASRFDWPGRSKSKTPGQGVGLACGMDKGGFVAACASVSVDRDKGTIRVDHVCQVYECGKIINPANLLNQVKGAVVMGLGPALREASEFSEGVIRNASFGAYRVPRFADLPTLDVHLLDRPDLASAGAGETPIIAVAPAVANAVFNAIGLRIRRMPIRLPNAKDEPIAEA</sequence>
<dbReference type="InterPro" id="IPR052516">
    <property type="entry name" value="N-heterocyclic_Hydroxylase"/>
</dbReference>
<dbReference type="STRING" id="1387353.BSF38_03374"/>
<evidence type="ECO:0000313" key="4">
    <source>
        <dbReference type="Proteomes" id="UP000186309"/>
    </source>
</evidence>
<dbReference type="PANTHER" id="PTHR47495:SF1">
    <property type="entry name" value="BLL3820 PROTEIN"/>
    <property type="match status" value="1"/>
</dbReference>
<dbReference type="InterPro" id="IPR008274">
    <property type="entry name" value="AldOxase/xan_DH_MoCoBD1"/>
</dbReference>
<dbReference type="InterPro" id="IPR000674">
    <property type="entry name" value="Ald_Oxase/Xan_DH_a/b"/>
</dbReference>
<dbReference type="Pfam" id="PF20256">
    <property type="entry name" value="MoCoBD_2"/>
    <property type="match status" value="2"/>
</dbReference>
<accession>A0A1U7CSB9</accession>
<dbReference type="InterPro" id="IPR046867">
    <property type="entry name" value="AldOxase/xan_DH_MoCoBD2"/>
</dbReference>
<dbReference type="KEGG" id="pbor:BSF38_03374"/>
<dbReference type="InterPro" id="IPR012368">
    <property type="entry name" value="OxRdtase_Mopterin-bd_su_IorB"/>
</dbReference>
<evidence type="ECO:0000313" key="3">
    <source>
        <dbReference type="EMBL" id="APW61844.1"/>
    </source>
</evidence>
<dbReference type="AlphaFoldDB" id="A0A1U7CSB9"/>
<feature type="domain" description="Aldehyde oxidase/xanthine dehydrogenase a/b hammerhead" evidence="2">
    <location>
        <begin position="251"/>
        <end position="330"/>
    </location>
</feature>
<dbReference type="SMART" id="SM01008">
    <property type="entry name" value="Ald_Xan_dh_C"/>
    <property type="match status" value="1"/>
</dbReference>
<dbReference type="InterPro" id="IPR037165">
    <property type="entry name" value="AldOxase/xan_DH_Mopterin-bd_sf"/>
</dbReference>
<reference evidence="4" key="1">
    <citation type="submission" date="2016-12" db="EMBL/GenBank/DDBJ databases">
        <title>Comparative genomics of four Isosphaeraceae planctomycetes: a common pool of plasmids and glycoside hydrolase genes.</title>
        <authorList>
            <person name="Ivanova A."/>
        </authorList>
    </citation>
    <scope>NUCLEOTIDE SEQUENCE [LARGE SCALE GENOMIC DNA]</scope>
    <source>
        <strain evidence="4">PX4</strain>
    </source>
</reference>
<dbReference type="Pfam" id="PF02738">
    <property type="entry name" value="MoCoBD_1"/>
    <property type="match status" value="1"/>
</dbReference>
<dbReference type="Proteomes" id="UP000186309">
    <property type="component" value="Chromosome"/>
</dbReference>
<protein>
    <submittedName>
        <fullName evidence="3">Nicotinate dehydrogenase subunit B</fullName>
        <ecNumber evidence="3">1.17.2.1</ecNumber>
    </submittedName>
</protein>
<evidence type="ECO:0000256" key="1">
    <source>
        <dbReference type="SAM" id="MobiDB-lite"/>
    </source>
</evidence>
<dbReference type="OrthoDB" id="9775084at2"/>
<dbReference type="PIRSF" id="PIRSF036389">
    <property type="entry name" value="IOR_B"/>
    <property type="match status" value="1"/>
</dbReference>
<dbReference type="RefSeq" id="WP_083713006.1">
    <property type="nucleotide sequence ID" value="NZ_CP019082.1"/>
</dbReference>